<dbReference type="InterPro" id="IPR001932">
    <property type="entry name" value="PPM-type_phosphatase-like_dom"/>
</dbReference>
<dbReference type="InterPro" id="IPR000719">
    <property type="entry name" value="Prot_kinase_dom"/>
</dbReference>
<evidence type="ECO:0000256" key="5">
    <source>
        <dbReference type="SAM" id="Phobius"/>
    </source>
</evidence>
<dbReference type="Gene3D" id="1.10.510.10">
    <property type="entry name" value="Transferase(Phosphotransferase) domain 1"/>
    <property type="match status" value="1"/>
</dbReference>
<dbReference type="Pfam" id="PF00069">
    <property type="entry name" value="Pkinase"/>
    <property type="match status" value="1"/>
</dbReference>
<dbReference type="KEGG" id="tcd:AAIA72_08435"/>
<dbReference type="CDD" id="cd00143">
    <property type="entry name" value="PP2Cc"/>
    <property type="match status" value="1"/>
</dbReference>
<dbReference type="SMART" id="SM00331">
    <property type="entry name" value="PP2C_SIG"/>
    <property type="match status" value="1"/>
</dbReference>
<evidence type="ECO:0000256" key="3">
    <source>
        <dbReference type="ARBA" id="ARBA00022777"/>
    </source>
</evidence>
<dbReference type="Pfam" id="PF13672">
    <property type="entry name" value="PP2C_2"/>
    <property type="match status" value="1"/>
</dbReference>
<dbReference type="RefSeq" id="WP_369599885.1">
    <property type="nucleotide sequence ID" value="NZ_CP154858.1"/>
</dbReference>
<accession>A0AB39US29</accession>
<dbReference type="PANTHER" id="PTHR43289">
    <property type="entry name" value="MITOGEN-ACTIVATED PROTEIN KINASE KINASE KINASE 20-RELATED"/>
    <property type="match status" value="1"/>
</dbReference>
<dbReference type="PROSITE" id="PS51746">
    <property type="entry name" value="PPM_2"/>
    <property type="match status" value="1"/>
</dbReference>
<feature type="domain" description="Protein kinase" evidence="6">
    <location>
        <begin position="272"/>
        <end position="537"/>
    </location>
</feature>
<evidence type="ECO:0000259" key="7">
    <source>
        <dbReference type="PROSITE" id="PS51746"/>
    </source>
</evidence>
<dbReference type="SUPFAM" id="SSF56112">
    <property type="entry name" value="Protein kinase-like (PK-like)"/>
    <property type="match status" value="1"/>
</dbReference>
<dbReference type="EMBL" id="CP154858">
    <property type="protein sequence ID" value="XDT70844.1"/>
    <property type="molecule type" value="Genomic_DNA"/>
</dbReference>
<evidence type="ECO:0000259" key="6">
    <source>
        <dbReference type="PROSITE" id="PS50011"/>
    </source>
</evidence>
<protein>
    <submittedName>
        <fullName evidence="8">Bifunctional protein-serine/threonine kinase/phosphatase</fullName>
        <ecNumber evidence="8">2.7.11.-</ecNumber>
        <ecNumber evidence="8">3.1.3.-</ecNumber>
        <ecNumber evidence="8">3.1.3.16</ecNumber>
    </submittedName>
</protein>
<feature type="domain" description="PPM-type phosphatase" evidence="7">
    <location>
        <begin position="7"/>
        <end position="240"/>
    </location>
</feature>
<keyword evidence="2" id="KW-0547">Nucleotide-binding</keyword>
<dbReference type="GO" id="GO:0004674">
    <property type="term" value="F:protein serine/threonine kinase activity"/>
    <property type="evidence" value="ECO:0007669"/>
    <property type="project" value="TreeGrafter"/>
</dbReference>
<dbReference type="Gene3D" id="3.60.40.10">
    <property type="entry name" value="PPM-type phosphatase domain"/>
    <property type="match status" value="1"/>
</dbReference>
<name>A0AB39US29_9GAMM</name>
<dbReference type="CDD" id="cd14014">
    <property type="entry name" value="STKc_PknB_like"/>
    <property type="match status" value="1"/>
</dbReference>
<reference evidence="8" key="1">
    <citation type="submission" date="2024-05" db="EMBL/GenBank/DDBJ databases">
        <title>Genome sequencing of novel strain.</title>
        <authorList>
            <person name="Ganbat D."/>
            <person name="Ganbat S."/>
            <person name="Lee S.-J."/>
        </authorList>
    </citation>
    <scope>NUCLEOTIDE SEQUENCE</scope>
    <source>
        <strain evidence="8">SMD15-11</strain>
    </source>
</reference>
<keyword evidence="3 8" id="KW-0418">Kinase</keyword>
<dbReference type="InterPro" id="IPR011009">
    <property type="entry name" value="Kinase-like_dom_sf"/>
</dbReference>
<evidence type="ECO:0000256" key="2">
    <source>
        <dbReference type="ARBA" id="ARBA00022741"/>
    </source>
</evidence>
<dbReference type="SMART" id="SM00332">
    <property type="entry name" value="PP2Cc"/>
    <property type="match status" value="1"/>
</dbReference>
<organism evidence="8">
    <name type="scientific">Thermohahella caldifontis</name>
    <dbReference type="NCBI Taxonomy" id="3142973"/>
    <lineage>
        <taxon>Bacteria</taxon>
        <taxon>Pseudomonadati</taxon>
        <taxon>Pseudomonadota</taxon>
        <taxon>Gammaproteobacteria</taxon>
        <taxon>Oceanospirillales</taxon>
        <taxon>Hahellaceae</taxon>
        <taxon>Thermohahella</taxon>
    </lineage>
</organism>
<feature type="transmembrane region" description="Helical" evidence="5">
    <location>
        <begin position="553"/>
        <end position="573"/>
    </location>
</feature>
<dbReference type="SUPFAM" id="SSF81606">
    <property type="entry name" value="PP2C-like"/>
    <property type="match status" value="1"/>
</dbReference>
<gene>
    <name evidence="8" type="ORF">AAIA72_08435</name>
</gene>
<dbReference type="EC" id="3.1.3.-" evidence="8"/>
<evidence type="ECO:0000256" key="4">
    <source>
        <dbReference type="ARBA" id="ARBA00022840"/>
    </source>
</evidence>
<dbReference type="PROSITE" id="PS50011">
    <property type="entry name" value="PROTEIN_KINASE_DOM"/>
    <property type="match status" value="1"/>
</dbReference>
<keyword evidence="1 8" id="KW-0808">Transferase</keyword>
<dbReference type="GO" id="GO:0005524">
    <property type="term" value="F:ATP binding"/>
    <property type="evidence" value="ECO:0007669"/>
    <property type="project" value="UniProtKB-KW"/>
</dbReference>
<dbReference type="SMART" id="SM00220">
    <property type="entry name" value="S_TKc"/>
    <property type="match status" value="1"/>
</dbReference>
<keyword evidence="5" id="KW-0812">Transmembrane</keyword>
<dbReference type="PROSITE" id="PS00108">
    <property type="entry name" value="PROTEIN_KINASE_ST"/>
    <property type="match status" value="1"/>
</dbReference>
<proteinExistence type="predicted"/>
<keyword evidence="8" id="KW-0378">Hydrolase</keyword>
<dbReference type="GO" id="GO:0004722">
    <property type="term" value="F:protein serine/threonine phosphatase activity"/>
    <property type="evidence" value="ECO:0007669"/>
    <property type="project" value="UniProtKB-EC"/>
</dbReference>
<dbReference type="InterPro" id="IPR036457">
    <property type="entry name" value="PPM-type-like_dom_sf"/>
</dbReference>
<dbReference type="PANTHER" id="PTHR43289:SF6">
    <property type="entry name" value="SERINE_THREONINE-PROTEIN KINASE NEKL-3"/>
    <property type="match status" value="1"/>
</dbReference>
<dbReference type="InterPro" id="IPR008271">
    <property type="entry name" value="Ser/Thr_kinase_AS"/>
</dbReference>
<evidence type="ECO:0000256" key="1">
    <source>
        <dbReference type="ARBA" id="ARBA00022679"/>
    </source>
</evidence>
<keyword evidence="4" id="KW-0067">ATP-binding</keyword>
<sequence length="574" mass="63146">MSDLRVIAGQRSLAGHKTGNEDSLALCIPESPVIRRKGVVAVVADGVSASECGGEAAEVAVRTFVQDYYATPDTWRVKTSLARVVTALNRWLHGQSLRTLGEARGYVCTFSGVILKPGSLHVFHAGDSRVWRWRDGTLRCLTQDHHLALGKDSGYLTRALGMDSSLELDYRHHSLRAGDVLALTTDGVHGFLPLQTWQRILEDAARAGSGEALEALADKTLELALNAGSDDNLTVQFIRVLDAGEAALTEIPGAGQVRFPPLLAPGDVLDGLTVEAELHASERGQVYRVRDASGNVCVMKTPSPRYADDAAYISRFLLEDWAGRRVDSPHVVQVLPRPESPWLYYLSEWVEGVTLEQWMTAHPAPDIPAVVAIVEQLVRAVRAFHRRDMLHGDLKPANVMIRPDGQVKLIDFGSVWIGGMREEERRPHEGMPLGSSRYSAPEYRQGAAPTLRSELFALAVMAYEMLTGAHPYGEAWEDAVSPVSLGRLRYVPAWSHNPLVPPWFDAALAKALRLDPGQRYGALSDWLTDLKTPNRTLVPDAPRPLAARYPERTWQVISAVLLLLWLGTLAAWLS</sequence>
<dbReference type="Gene3D" id="3.30.200.20">
    <property type="entry name" value="Phosphorylase Kinase, domain 1"/>
    <property type="match status" value="1"/>
</dbReference>
<dbReference type="EC" id="3.1.3.16" evidence="8"/>
<dbReference type="AlphaFoldDB" id="A0AB39US29"/>
<evidence type="ECO:0000313" key="8">
    <source>
        <dbReference type="EMBL" id="XDT70844.1"/>
    </source>
</evidence>
<keyword evidence="5" id="KW-1133">Transmembrane helix</keyword>
<dbReference type="EC" id="2.7.11.-" evidence="8"/>
<keyword evidence="5" id="KW-0472">Membrane</keyword>